<dbReference type="InterPro" id="IPR026467">
    <property type="entry name" value="Ser/Gly_Cys_C_dom"/>
</dbReference>
<keyword evidence="2" id="KW-1133">Transmembrane helix</keyword>
<accession>A0ABP6DU52</accession>
<evidence type="ECO:0000313" key="3">
    <source>
        <dbReference type="EMBL" id="GAA2652753.1"/>
    </source>
</evidence>
<dbReference type="Proteomes" id="UP001501666">
    <property type="component" value="Unassembled WGS sequence"/>
</dbReference>
<dbReference type="NCBIfam" id="TIGR04222">
    <property type="entry name" value="near_uncomplex"/>
    <property type="match status" value="1"/>
</dbReference>
<evidence type="ECO:0000256" key="1">
    <source>
        <dbReference type="SAM" id="MobiDB-lite"/>
    </source>
</evidence>
<gene>
    <name evidence="3" type="ORF">GCM10010412_020080</name>
</gene>
<dbReference type="RefSeq" id="WP_346145251.1">
    <property type="nucleotide sequence ID" value="NZ_BAAATE010000004.1"/>
</dbReference>
<comment type="caution">
    <text evidence="3">The sequence shown here is derived from an EMBL/GenBank/DDBJ whole genome shotgun (WGS) entry which is preliminary data.</text>
</comment>
<keyword evidence="2" id="KW-0812">Transmembrane</keyword>
<sequence>MDLLLFVVSLVLIAAVSGAASALKREHSRVRSVAANASPGELGHYELAYLAGGPRRVVNTAIALMAKAGALRVSRGGTLHHVASASSSDPVERAVLDVVRARPGGVSAGVVRHDVGNGPVMEDLRHHLTRVGLLVPDGSLVPVRSRLNRLSALAYLSGALVPVALVLMLTGVMPAWPLGVGTVIVSTLLSISGLSAARRHRRALANVLSTAGQAELLRAQQAHVRGTAMPYAPQMAFAMAVPVALYGLGELGDPTMQQELQSDEDETHATSSGGCAGGACGGGSGSDSSYGGADFGSSSSCSSGGGGGGSGCGGGGGCGGGCGGG</sequence>
<feature type="transmembrane region" description="Helical" evidence="2">
    <location>
        <begin position="178"/>
        <end position="197"/>
    </location>
</feature>
<proteinExistence type="predicted"/>
<evidence type="ECO:0000256" key="2">
    <source>
        <dbReference type="SAM" id="Phobius"/>
    </source>
</evidence>
<dbReference type="EMBL" id="BAAATE010000004">
    <property type="protein sequence ID" value="GAA2652753.1"/>
    <property type="molecule type" value="Genomic_DNA"/>
</dbReference>
<keyword evidence="4" id="KW-1185">Reference proteome</keyword>
<feature type="compositionally biased region" description="Gly residues" evidence="1">
    <location>
        <begin position="303"/>
        <end position="325"/>
    </location>
</feature>
<feature type="region of interest" description="Disordered" evidence="1">
    <location>
        <begin position="297"/>
        <end position="325"/>
    </location>
</feature>
<organism evidence="3 4">
    <name type="scientific">Nonomuraea recticatena</name>
    <dbReference type="NCBI Taxonomy" id="46178"/>
    <lineage>
        <taxon>Bacteria</taxon>
        <taxon>Bacillati</taxon>
        <taxon>Actinomycetota</taxon>
        <taxon>Actinomycetes</taxon>
        <taxon>Streptosporangiales</taxon>
        <taxon>Streptosporangiaceae</taxon>
        <taxon>Nonomuraea</taxon>
    </lineage>
</organism>
<name>A0ABP6DU52_9ACTN</name>
<evidence type="ECO:0000313" key="4">
    <source>
        <dbReference type="Proteomes" id="UP001501666"/>
    </source>
</evidence>
<feature type="transmembrane region" description="Helical" evidence="2">
    <location>
        <begin position="152"/>
        <end position="172"/>
    </location>
</feature>
<protein>
    <submittedName>
        <fullName evidence="3">TIGR04222 domain-containing membrane protein</fullName>
    </submittedName>
</protein>
<reference evidence="4" key="1">
    <citation type="journal article" date="2019" name="Int. J. Syst. Evol. Microbiol.">
        <title>The Global Catalogue of Microorganisms (GCM) 10K type strain sequencing project: providing services to taxonomists for standard genome sequencing and annotation.</title>
        <authorList>
            <consortium name="The Broad Institute Genomics Platform"/>
            <consortium name="The Broad Institute Genome Sequencing Center for Infectious Disease"/>
            <person name="Wu L."/>
            <person name="Ma J."/>
        </authorList>
    </citation>
    <scope>NUCLEOTIDE SEQUENCE [LARGE SCALE GENOMIC DNA]</scope>
    <source>
        <strain evidence="4">JCM 6835</strain>
    </source>
</reference>
<keyword evidence="2" id="KW-0472">Membrane</keyword>